<feature type="transmembrane region" description="Helical" evidence="2">
    <location>
        <begin position="126"/>
        <end position="146"/>
    </location>
</feature>
<comment type="caution">
    <text evidence="3">The sequence shown here is derived from an EMBL/GenBank/DDBJ whole genome shotgun (WGS) entry which is preliminary data.</text>
</comment>
<keyword evidence="2" id="KW-0472">Membrane</keyword>
<feature type="region of interest" description="Disordered" evidence="1">
    <location>
        <begin position="231"/>
        <end position="270"/>
    </location>
</feature>
<name>A0A4Z2HYJ5_9TELE</name>
<protein>
    <submittedName>
        <fullName evidence="3">Uncharacterized protein</fullName>
    </submittedName>
</protein>
<evidence type="ECO:0000256" key="1">
    <source>
        <dbReference type="SAM" id="MobiDB-lite"/>
    </source>
</evidence>
<keyword evidence="2" id="KW-1133">Transmembrane helix</keyword>
<keyword evidence="4" id="KW-1185">Reference proteome</keyword>
<feature type="compositionally biased region" description="Basic residues" evidence="1">
    <location>
        <begin position="252"/>
        <end position="261"/>
    </location>
</feature>
<sequence length="291" mass="32581">MYTVSDNIKDVKKIPPSVIESCDFSVPPPWSLSVETLACFSTFWLSGALRSQAGEWRGHIRGIFGAPTHHASTILPPCSSHQASLSLSRPLSPVIPSPPPPTRLPLVVTGFACFALLASSSPHYHRLVFCFLLIIFLSSILLCPYLERACMPADRSATRRSLSSHRLAALLWSWACADGRQRKQLLKYMPPTPSSSGATAQYTVVAAPCCCGQRNTDREFSGRLARQRHGIRLQEETTHRHQDESSPDRTRGRTARNKSPRWRPPPPAAHDDWLILPWEQHYPFLRDALEK</sequence>
<organism evidence="3 4">
    <name type="scientific">Liparis tanakae</name>
    <name type="common">Tanaka's snailfish</name>
    <dbReference type="NCBI Taxonomy" id="230148"/>
    <lineage>
        <taxon>Eukaryota</taxon>
        <taxon>Metazoa</taxon>
        <taxon>Chordata</taxon>
        <taxon>Craniata</taxon>
        <taxon>Vertebrata</taxon>
        <taxon>Euteleostomi</taxon>
        <taxon>Actinopterygii</taxon>
        <taxon>Neopterygii</taxon>
        <taxon>Teleostei</taxon>
        <taxon>Neoteleostei</taxon>
        <taxon>Acanthomorphata</taxon>
        <taxon>Eupercaria</taxon>
        <taxon>Perciformes</taxon>
        <taxon>Cottioidei</taxon>
        <taxon>Cottales</taxon>
        <taxon>Liparidae</taxon>
        <taxon>Liparis</taxon>
    </lineage>
</organism>
<proteinExistence type="predicted"/>
<evidence type="ECO:0000256" key="2">
    <source>
        <dbReference type="SAM" id="Phobius"/>
    </source>
</evidence>
<evidence type="ECO:0000313" key="4">
    <source>
        <dbReference type="Proteomes" id="UP000314294"/>
    </source>
</evidence>
<dbReference type="EMBL" id="SRLO01000157">
    <property type="protein sequence ID" value="TNN70929.1"/>
    <property type="molecule type" value="Genomic_DNA"/>
</dbReference>
<feature type="compositionally biased region" description="Basic and acidic residues" evidence="1">
    <location>
        <begin position="232"/>
        <end position="251"/>
    </location>
</feature>
<reference evidence="3 4" key="1">
    <citation type="submission" date="2019-03" db="EMBL/GenBank/DDBJ databases">
        <title>First draft genome of Liparis tanakae, snailfish: a comprehensive survey of snailfish specific genes.</title>
        <authorList>
            <person name="Kim W."/>
            <person name="Song I."/>
            <person name="Jeong J.-H."/>
            <person name="Kim D."/>
            <person name="Kim S."/>
            <person name="Ryu S."/>
            <person name="Song J.Y."/>
            <person name="Lee S.K."/>
        </authorList>
    </citation>
    <scope>NUCLEOTIDE SEQUENCE [LARGE SCALE GENOMIC DNA]</scope>
    <source>
        <tissue evidence="3">Muscle</tissue>
    </source>
</reference>
<dbReference type="AlphaFoldDB" id="A0A4Z2HYJ5"/>
<gene>
    <name evidence="3" type="ORF">EYF80_018914</name>
</gene>
<keyword evidence="2" id="KW-0812">Transmembrane</keyword>
<dbReference type="Proteomes" id="UP000314294">
    <property type="component" value="Unassembled WGS sequence"/>
</dbReference>
<evidence type="ECO:0000313" key="3">
    <source>
        <dbReference type="EMBL" id="TNN70929.1"/>
    </source>
</evidence>
<accession>A0A4Z2HYJ5</accession>